<feature type="compositionally biased region" description="Polar residues" evidence="1">
    <location>
        <begin position="442"/>
        <end position="451"/>
    </location>
</feature>
<dbReference type="HOGENOM" id="CLU_433208_0_0_2"/>
<dbReference type="RefSeq" id="WP_148701810.1">
    <property type="nucleotide sequence ID" value="NZ_CP007174.1"/>
</dbReference>
<dbReference type="EMBL" id="CP007174">
    <property type="protein sequence ID" value="AIF85397.1"/>
    <property type="molecule type" value="Genomic_DNA"/>
</dbReference>
<reference evidence="3 4" key="1">
    <citation type="journal article" date="2014" name="PLoS ONE">
        <title>Genome Sequence of Candidatus Nitrososphaera evergladensis from Group I.1b Enriched from Everglades Soil Reveals Novel Genomic Features of the Ammonia-Oxidizing Archaea.</title>
        <authorList>
            <person name="Zhalnina K.V."/>
            <person name="Dias R."/>
            <person name="Leonard M.T."/>
            <person name="Dorr de Quadros P."/>
            <person name="Camargo F.A."/>
            <person name="Drew J.C."/>
            <person name="Farmerie W.G."/>
            <person name="Daroub S.H."/>
            <person name="Triplett E.W."/>
        </authorList>
    </citation>
    <scope>NUCLEOTIDE SEQUENCE [LARGE SCALE GENOMIC DNA]</scope>
    <source>
        <strain evidence="3 4">SR1</strain>
    </source>
</reference>
<sequence>MVDFITPIVIVIILVALVAIVNAWVIGSADKSFFELMVKMPKFVDKPDATLADYEAPPPSSSSSHAPSAKPGMIETYHNLRLIAIFVMAGAFILGMILFLGEEFGIQKKGQAIELVANALIYSLFLMVFPVLWDSVATGVEYLNVYILNPANPTPENAAARAKDLFIKLGGINTEFDMGKLLEGTAKALVGDQSGLTQLFHDVMTAIFRAFLAALIFMMMFIIGTIRIVLTASIIVGLPMILAIKLVPWVRRPADRLLETLYGLVVATVISSMVVVAGGAYLDTLPKDSVVENFQAFVAAAAVIILAIFMPVMLSPMLGSVVSSITGMVTSSLMAGVVAGGSATMGAARGAAGALGYGGAAPGSLSGMGMGSDGGGAFGGGMAAASLGSRLAQNAMQGICGANNMGMGSRSTQQQDLAPEIVAAKEERAMRYLPPSGRAPVTVSSPATGSAPSIRPEPPLAGTSKPVVETPSSYRADVSTIEDAAAAIKTPAKESSRMPAFAIQPGSVVFAPDPTPLSSAQKLHMGAKGTIIGGMSGLAQGLGKGLAMESRSAGMADIGKAISSAFGGGFDFDKDGNNYFEFDDMKKGVEKLRELATKQVRMVSETYASEAEGKQGEEIQDFLARTKREIE</sequence>
<evidence type="ECO:0000313" key="3">
    <source>
        <dbReference type="EMBL" id="AIF85397.1"/>
    </source>
</evidence>
<keyword evidence="4" id="KW-1185">Reference proteome</keyword>
<feature type="region of interest" description="Disordered" evidence="1">
    <location>
        <begin position="610"/>
        <end position="631"/>
    </location>
</feature>
<accession>A0A075MXR0</accession>
<feature type="transmembrane region" description="Helical" evidence="2">
    <location>
        <begin position="294"/>
        <end position="314"/>
    </location>
</feature>
<keyword evidence="2" id="KW-0812">Transmembrane</keyword>
<gene>
    <name evidence="3" type="ORF">NTE_03369</name>
</gene>
<evidence type="ECO:0008006" key="5">
    <source>
        <dbReference type="Google" id="ProtNLM"/>
    </source>
</evidence>
<feature type="transmembrane region" description="Helical" evidence="2">
    <location>
        <begin position="7"/>
        <end position="27"/>
    </location>
</feature>
<feature type="transmembrane region" description="Helical" evidence="2">
    <location>
        <begin position="228"/>
        <end position="249"/>
    </location>
</feature>
<proteinExistence type="predicted"/>
<feature type="transmembrane region" description="Helical" evidence="2">
    <location>
        <begin position="112"/>
        <end position="133"/>
    </location>
</feature>
<evidence type="ECO:0000256" key="2">
    <source>
        <dbReference type="SAM" id="Phobius"/>
    </source>
</evidence>
<dbReference type="Proteomes" id="UP000028194">
    <property type="component" value="Chromosome"/>
</dbReference>
<feature type="transmembrane region" description="Helical" evidence="2">
    <location>
        <begin position="261"/>
        <end position="282"/>
    </location>
</feature>
<organism evidence="3 4">
    <name type="scientific">Candidatus Nitrososphaera evergladensis SR1</name>
    <dbReference type="NCBI Taxonomy" id="1459636"/>
    <lineage>
        <taxon>Archaea</taxon>
        <taxon>Nitrososphaerota</taxon>
        <taxon>Nitrososphaeria</taxon>
        <taxon>Nitrososphaerales</taxon>
        <taxon>Nitrososphaeraceae</taxon>
        <taxon>Nitrososphaera</taxon>
    </lineage>
</organism>
<dbReference type="KEGG" id="nev:NTE_03369"/>
<evidence type="ECO:0000256" key="1">
    <source>
        <dbReference type="SAM" id="MobiDB-lite"/>
    </source>
</evidence>
<feature type="transmembrane region" description="Helical" evidence="2">
    <location>
        <begin position="80"/>
        <end position="100"/>
    </location>
</feature>
<dbReference type="GeneID" id="41599015"/>
<feature type="transmembrane region" description="Helical" evidence="2">
    <location>
        <begin position="320"/>
        <end position="339"/>
    </location>
</feature>
<keyword evidence="2" id="KW-1133">Transmembrane helix</keyword>
<keyword evidence="2" id="KW-0472">Membrane</keyword>
<name>A0A075MXR0_9ARCH</name>
<feature type="transmembrane region" description="Helical" evidence="2">
    <location>
        <begin position="203"/>
        <end position="223"/>
    </location>
</feature>
<dbReference type="AlphaFoldDB" id="A0A075MXR0"/>
<feature type="region of interest" description="Disordered" evidence="1">
    <location>
        <begin position="435"/>
        <end position="474"/>
    </location>
</feature>
<evidence type="ECO:0000313" key="4">
    <source>
        <dbReference type="Proteomes" id="UP000028194"/>
    </source>
</evidence>
<protein>
    <recommendedName>
        <fullName evidence="5">TrbL/VirB6 plasmid conjugal transfer protein</fullName>
    </recommendedName>
</protein>